<accession>A0AA37KNV2</accession>
<protein>
    <submittedName>
        <fullName evidence="1">Uncharacterized protein</fullName>
    </submittedName>
</protein>
<dbReference type="RefSeq" id="WP_244076659.1">
    <property type="nucleotide sequence ID" value="NZ_AP025581.1"/>
</dbReference>
<reference evidence="1" key="1">
    <citation type="submission" date="2022-01" db="EMBL/GenBank/DDBJ databases">
        <title>Novel bile acid biosynthetic pathways are enriched in the microbiome of centenarians.</title>
        <authorList>
            <person name="Sato Y."/>
            <person name="Atarashi K."/>
            <person name="Plichta R.D."/>
            <person name="Arai Y."/>
            <person name="Sasajima S."/>
            <person name="Kearney M.S."/>
            <person name="Suda W."/>
            <person name="Takeshita K."/>
            <person name="Sasaki T."/>
            <person name="Okamoto S."/>
            <person name="Skelly N.A."/>
            <person name="Okamura Y."/>
            <person name="Vlamakis H."/>
            <person name="Li Y."/>
            <person name="Tanoue T."/>
            <person name="Takei H."/>
            <person name="Nittono H."/>
            <person name="Narushima S."/>
            <person name="Irie J."/>
            <person name="Itoh H."/>
            <person name="Moriya K."/>
            <person name="Sugiura Y."/>
            <person name="Suematsu M."/>
            <person name="Moritoki N."/>
            <person name="Shibata S."/>
            <person name="Littman R.D."/>
            <person name="Fischbach A.M."/>
            <person name="Uwamino Y."/>
            <person name="Inoue T."/>
            <person name="Honda A."/>
            <person name="Hattori M."/>
            <person name="Murai T."/>
            <person name="Xavier J.R."/>
            <person name="Hirose N."/>
            <person name="Honda K."/>
        </authorList>
    </citation>
    <scope>NUCLEOTIDE SEQUENCE</scope>
    <source>
        <strain evidence="1">CE91-St16</strain>
    </source>
</reference>
<evidence type="ECO:0000313" key="2">
    <source>
        <dbReference type="Proteomes" id="UP001055105"/>
    </source>
</evidence>
<comment type="caution">
    <text evidence="1">The sequence shown here is derived from an EMBL/GenBank/DDBJ whole genome shotgun (WGS) entry which is preliminary data.</text>
</comment>
<sequence length="54" mass="5985">MKRKSFVSILIVLLALFSLTRCKLAEVETIDEIPCPGVGIDTVIIPGWDEQPDN</sequence>
<name>A0AA37KNV2_9BACT</name>
<evidence type="ECO:0000313" key="1">
    <source>
        <dbReference type="EMBL" id="GKI19311.1"/>
    </source>
</evidence>
<dbReference type="AlphaFoldDB" id="A0AA37KNV2"/>
<gene>
    <name evidence="1" type="ORF">CE91St16_22190</name>
</gene>
<dbReference type="EMBL" id="BQOL01000001">
    <property type="protein sequence ID" value="GKI19311.1"/>
    <property type="molecule type" value="Genomic_DNA"/>
</dbReference>
<dbReference type="Proteomes" id="UP001055105">
    <property type="component" value="Unassembled WGS sequence"/>
</dbReference>
<organism evidence="1 2">
    <name type="scientific">Alistipes finegoldii</name>
    <dbReference type="NCBI Taxonomy" id="214856"/>
    <lineage>
        <taxon>Bacteria</taxon>
        <taxon>Pseudomonadati</taxon>
        <taxon>Bacteroidota</taxon>
        <taxon>Bacteroidia</taxon>
        <taxon>Bacteroidales</taxon>
        <taxon>Rikenellaceae</taxon>
        <taxon>Alistipes</taxon>
    </lineage>
</organism>
<proteinExistence type="predicted"/>